<dbReference type="Proteomes" id="UP000250321">
    <property type="component" value="Unassembled WGS sequence"/>
</dbReference>
<dbReference type="AlphaFoldDB" id="A0A314ZLA9"/>
<dbReference type="OrthoDB" id="10573030at2759"/>
<evidence type="ECO:0000313" key="1">
    <source>
        <dbReference type="EMBL" id="PQQ17591.1"/>
    </source>
</evidence>
<keyword evidence="2" id="KW-1185">Reference proteome</keyword>
<proteinExistence type="predicted"/>
<name>A0A314ZLA9_PRUYE</name>
<protein>
    <submittedName>
        <fullName evidence="1">Uncharacterized protein</fullName>
    </submittedName>
</protein>
<evidence type="ECO:0000313" key="2">
    <source>
        <dbReference type="Proteomes" id="UP000250321"/>
    </source>
</evidence>
<accession>A0A314ZLA9</accession>
<organism evidence="1 2">
    <name type="scientific">Prunus yedoensis var. nudiflora</name>
    <dbReference type="NCBI Taxonomy" id="2094558"/>
    <lineage>
        <taxon>Eukaryota</taxon>
        <taxon>Viridiplantae</taxon>
        <taxon>Streptophyta</taxon>
        <taxon>Embryophyta</taxon>
        <taxon>Tracheophyta</taxon>
        <taxon>Spermatophyta</taxon>
        <taxon>Magnoliopsida</taxon>
        <taxon>eudicotyledons</taxon>
        <taxon>Gunneridae</taxon>
        <taxon>Pentapetalae</taxon>
        <taxon>rosids</taxon>
        <taxon>fabids</taxon>
        <taxon>Rosales</taxon>
        <taxon>Rosaceae</taxon>
        <taxon>Amygdaloideae</taxon>
        <taxon>Amygdaleae</taxon>
        <taxon>Prunus</taxon>
    </lineage>
</organism>
<sequence length="98" mass="10819">MIGDEIAFPIVKMGDKGWPNCSFGKAKDLPRSSPVVFHGSFPNLAPTAWSVKSPFGQEGYLSWSILHMLAVMFSRPAKSRILIVDHELPWPPPRKAGS</sequence>
<gene>
    <name evidence="1" type="ORF">Pyn_12913</name>
</gene>
<reference evidence="1 2" key="1">
    <citation type="submission" date="2018-02" db="EMBL/GenBank/DDBJ databases">
        <title>Draft genome of wild Prunus yedoensis var. nudiflora.</title>
        <authorList>
            <person name="Baek S."/>
            <person name="Kim J.-H."/>
            <person name="Choi K."/>
            <person name="Kim G.-B."/>
            <person name="Cho A."/>
            <person name="Jang H."/>
            <person name="Shin C.-H."/>
            <person name="Yu H.-J."/>
            <person name="Mun J.-H."/>
        </authorList>
    </citation>
    <scope>NUCLEOTIDE SEQUENCE [LARGE SCALE GENOMIC DNA]</scope>
    <source>
        <strain evidence="2">cv. Jeju island</strain>
        <tissue evidence="1">Leaf</tissue>
    </source>
</reference>
<dbReference type="EMBL" id="PJQY01000143">
    <property type="protein sequence ID" value="PQQ17591.1"/>
    <property type="molecule type" value="Genomic_DNA"/>
</dbReference>
<comment type="caution">
    <text evidence="1">The sequence shown here is derived from an EMBL/GenBank/DDBJ whole genome shotgun (WGS) entry which is preliminary data.</text>
</comment>